<dbReference type="WBParaSite" id="PgR030_g108_t01">
    <property type="protein sequence ID" value="PgR030_g108_t01"/>
    <property type="gene ID" value="PgR030_g108"/>
</dbReference>
<accession>A0A915B8X2</accession>
<evidence type="ECO:0000313" key="2">
    <source>
        <dbReference type="Proteomes" id="UP000887569"/>
    </source>
</evidence>
<organism evidence="2 3">
    <name type="scientific">Parascaris univalens</name>
    <name type="common">Nematode worm</name>
    <dbReference type="NCBI Taxonomy" id="6257"/>
    <lineage>
        <taxon>Eukaryota</taxon>
        <taxon>Metazoa</taxon>
        <taxon>Ecdysozoa</taxon>
        <taxon>Nematoda</taxon>
        <taxon>Chromadorea</taxon>
        <taxon>Rhabditida</taxon>
        <taxon>Spirurina</taxon>
        <taxon>Ascaridomorpha</taxon>
        <taxon>Ascaridoidea</taxon>
        <taxon>Ascarididae</taxon>
        <taxon>Parascaris</taxon>
    </lineage>
</organism>
<protein>
    <submittedName>
        <fullName evidence="3">Uncharacterized protein</fullName>
    </submittedName>
</protein>
<feature type="chain" id="PRO_5037609684" evidence="1">
    <location>
        <begin position="18"/>
        <end position="151"/>
    </location>
</feature>
<reference evidence="3" key="1">
    <citation type="submission" date="2022-11" db="UniProtKB">
        <authorList>
            <consortium name="WormBaseParasite"/>
        </authorList>
    </citation>
    <scope>IDENTIFICATION</scope>
</reference>
<evidence type="ECO:0000313" key="3">
    <source>
        <dbReference type="WBParaSite" id="PgR030_g108_t01"/>
    </source>
</evidence>
<dbReference type="AlphaFoldDB" id="A0A915B8X2"/>
<proteinExistence type="predicted"/>
<dbReference type="Proteomes" id="UP000887569">
    <property type="component" value="Unplaced"/>
</dbReference>
<sequence length="151" mass="17429">MLLNVPSILFHFYDLLAWLIKALFVIQEFRVSFDMECVELFEEKIALPLINTMKEFNLLRGGGCDCFCLQAVRKQFFIRYKRVGSSSSAALETLRFSEHANLRSAQFISYLTLLCALTDLRLCDCVTVKDIRWIHFVISFSFYSCVPLSSA</sequence>
<feature type="signal peptide" evidence="1">
    <location>
        <begin position="1"/>
        <end position="17"/>
    </location>
</feature>
<evidence type="ECO:0000256" key="1">
    <source>
        <dbReference type="SAM" id="SignalP"/>
    </source>
</evidence>
<keyword evidence="1" id="KW-0732">Signal</keyword>
<name>A0A915B8X2_PARUN</name>
<keyword evidence="2" id="KW-1185">Reference proteome</keyword>